<proteinExistence type="predicted"/>
<gene>
    <name evidence="2" type="ORF">BN381_450039</name>
</gene>
<organism evidence="2 3">
    <name type="scientific">Candidatus Neomicrothrix parvicella RN1</name>
    <dbReference type="NCBI Taxonomy" id="1229780"/>
    <lineage>
        <taxon>Bacteria</taxon>
        <taxon>Bacillati</taxon>
        <taxon>Actinomycetota</taxon>
        <taxon>Acidimicrobiia</taxon>
        <taxon>Acidimicrobiales</taxon>
        <taxon>Microthrixaceae</taxon>
        <taxon>Candidatus Neomicrothrix</taxon>
    </lineage>
</organism>
<evidence type="ECO:0000259" key="1">
    <source>
        <dbReference type="Pfam" id="PF01643"/>
    </source>
</evidence>
<feature type="domain" description="Acyl-ACP thioesterase N-terminal hotdog" evidence="1">
    <location>
        <begin position="69"/>
        <end position="129"/>
    </location>
</feature>
<dbReference type="AlphaFoldDB" id="R4Z1X9"/>
<reference evidence="2 3" key="1">
    <citation type="journal article" date="2013" name="ISME J.">
        <title>Metabolic model for the filamentous 'Candidatus Microthrix parvicella' based on genomic and metagenomic analyses.</title>
        <authorList>
            <person name="Jon McIlroy S."/>
            <person name="Kristiansen R."/>
            <person name="Albertsen M."/>
            <person name="Michael Karst S."/>
            <person name="Rossetti S."/>
            <person name="Lund Nielsen J."/>
            <person name="Tandoi V."/>
            <person name="James Seviour R."/>
            <person name="Nielsen P.H."/>
        </authorList>
    </citation>
    <scope>NUCLEOTIDE SEQUENCE [LARGE SCALE GENOMIC DNA]</scope>
    <source>
        <strain evidence="2 3">RN1</strain>
    </source>
</reference>
<dbReference type="Gene3D" id="3.10.129.10">
    <property type="entry name" value="Hotdog Thioesterase"/>
    <property type="match status" value="1"/>
</dbReference>
<accession>R4Z1X9</accession>
<sequence length="247" mass="27104">MPSFRVDRFDSLRRVQDAPLGQSDRPTVTLRVPPAGCEPDRRARLDTIVRLCDVALWDLDVPMEPAPGAVWVVRRTVLEVQRWPVAAETLSVSTWASAAGRVWAERRIDLTGQCGAGVRLATLWASVDPISGRPTRLSGLPGVADPRRRVPIGLTHLEPPDGSTSHLWPIRRSDIDVLNHVNNSVIWTAWEDTECGAVASVGAGGRFETEYRSQLFHGPCELTRSPDGTQVWLGVPGERPAVSVRSV</sequence>
<dbReference type="SUPFAM" id="SSF54637">
    <property type="entry name" value="Thioesterase/thiol ester dehydrase-isomerase"/>
    <property type="match status" value="2"/>
</dbReference>
<protein>
    <recommendedName>
        <fullName evidence="1">Acyl-ACP thioesterase N-terminal hotdog domain-containing protein</fullName>
    </recommendedName>
</protein>
<evidence type="ECO:0000313" key="3">
    <source>
        <dbReference type="Proteomes" id="UP000018291"/>
    </source>
</evidence>
<dbReference type="eggNOG" id="COG3884">
    <property type="taxonomic scope" value="Bacteria"/>
</dbReference>
<dbReference type="InterPro" id="IPR029069">
    <property type="entry name" value="HotDog_dom_sf"/>
</dbReference>
<dbReference type="STRING" id="1229780.BN381_450039"/>
<dbReference type="InterPro" id="IPR002864">
    <property type="entry name" value="Acyl-ACP_thioesterase_NHD"/>
</dbReference>
<name>R4Z1X9_9ACTN</name>
<dbReference type="HOGENOM" id="CLU_082975_0_0_11"/>
<evidence type="ECO:0000313" key="2">
    <source>
        <dbReference type="EMBL" id="CCM64728.1"/>
    </source>
</evidence>
<dbReference type="Proteomes" id="UP000018291">
    <property type="component" value="Unassembled WGS sequence"/>
</dbReference>
<dbReference type="Pfam" id="PF01643">
    <property type="entry name" value="Acyl-ACP_TE"/>
    <property type="match status" value="1"/>
</dbReference>
<dbReference type="GO" id="GO:0016790">
    <property type="term" value="F:thiolester hydrolase activity"/>
    <property type="evidence" value="ECO:0007669"/>
    <property type="project" value="InterPro"/>
</dbReference>
<comment type="caution">
    <text evidence="2">The sequence shown here is derived from an EMBL/GenBank/DDBJ whole genome shotgun (WGS) entry which is preliminary data.</text>
</comment>
<keyword evidence="3" id="KW-1185">Reference proteome</keyword>
<dbReference type="GO" id="GO:0006633">
    <property type="term" value="P:fatty acid biosynthetic process"/>
    <property type="evidence" value="ECO:0007669"/>
    <property type="project" value="InterPro"/>
</dbReference>
<dbReference type="EMBL" id="CANL01000040">
    <property type="protein sequence ID" value="CCM64728.1"/>
    <property type="molecule type" value="Genomic_DNA"/>
</dbReference>